<reference evidence="1" key="1">
    <citation type="submission" date="2021-09" db="EMBL/GenBank/DDBJ databases">
        <authorList>
            <consortium name="AG Swart"/>
            <person name="Singh M."/>
            <person name="Singh A."/>
            <person name="Seah K."/>
            <person name="Emmerich C."/>
        </authorList>
    </citation>
    <scope>NUCLEOTIDE SEQUENCE</scope>
    <source>
        <strain evidence="1">ATCC30299</strain>
    </source>
</reference>
<keyword evidence="2" id="KW-1185">Reference proteome</keyword>
<dbReference type="AlphaFoldDB" id="A0AAU9JSZ7"/>
<evidence type="ECO:0000313" key="1">
    <source>
        <dbReference type="EMBL" id="CAG9328675.1"/>
    </source>
</evidence>
<proteinExistence type="predicted"/>
<comment type="caution">
    <text evidence="1">The sequence shown here is derived from an EMBL/GenBank/DDBJ whole genome shotgun (WGS) entry which is preliminary data.</text>
</comment>
<dbReference type="Proteomes" id="UP001162131">
    <property type="component" value="Unassembled WGS sequence"/>
</dbReference>
<accession>A0AAU9JSZ7</accession>
<organism evidence="1 2">
    <name type="scientific">Blepharisma stoltei</name>
    <dbReference type="NCBI Taxonomy" id="1481888"/>
    <lineage>
        <taxon>Eukaryota</taxon>
        <taxon>Sar</taxon>
        <taxon>Alveolata</taxon>
        <taxon>Ciliophora</taxon>
        <taxon>Postciliodesmatophora</taxon>
        <taxon>Heterotrichea</taxon>
        <taxon>Heterotrichida</taxon>
        <taxon>Blepharismidae</taxon>
        <taxon>Blepharisma</taxon>
    </lineage>
</organism>
<name>A0AAU9JSZ7_9CILI</name>
<protein>
    <submittedName>
        <fullName evidence="1">Uncharacterized protein</fullName>
    </submittedName>
</protein>
<evidence type="ECO:0000313" key="2">
    <source>
        <dbReference type="Proteomes" id="UP001162131"/>
    </source>
</evidence>
<gene>
    <name evidence="1" type="ORF">BSTOLATCC_MIC46667</name>
</gene>
<dbReference type="EMBL" id="CAJZBQ010000046">
    <property type="protein sequence ID" value="CAG9328675.1"/>
    <property type="molecule type" value="Genomic_DNA"/>
</dbReference>
<sequence length="142" mass="16575">MVKRNIEVLPQAKKVKKLKKSEVIFTPGIREISIEELNSDASSTEENTDNEMYENIHASMEQVEYLVRANPDVRKVKYTGCGRHKERHKAIEKIQDNLKKNLEALSKFLPEDTMDEYYSEGIDILPWPVNDESYSRLFLSLR</sequence>